<sequence>MEQELEPPFIIEQIKRAGPFSMDSDHYHDTYEIYYLLAGERSYYINNLIYTLRKGDLIFINKNELHRTTSKGSARHERILINFEESFLQKTLANYDLSFPFLSTQSLLLRPGVHEQGAIEYILFAMLKEQEEHRSQQIPYLQTLLIQLFIEMNRAQEISREPIAPESSEKQLKVYEMIDYLQAHYAEKLTLDLLSETFFISSTYLCRLFKQTTGFTIVEYLNYIRIKEAQRLLQSTNTKVTTIAENTGFDSIAHFGRVFKHIAKRSPLQYRKQNR</sequence>
<dbReference type="AlphaFoldDB" id="A0A1R0XMV9"/>
<accession>A0A1R0XMV9</accession>
<dbReference type="InterPro" id="IPR037923">
    <property type="entry name" value="HTH-like"/>
</dbReference>
<reference evidence="5 6" key="1">
    <citation type="submission" date="2016-10" db="EMBL/GenBank/DDBJ databases">
        <title>Paenibacillus species isolates.</title>
        <authorList>
            <person name="Beno S.M."/>
        </authorList>
    </citation>
    <scope>NUCLEOTIDE SEQUENCE [LARGE SCALE GENOMIC DNA]</scope>
    <source>
        <strain evidence="5 6">FSL H7-0710</strain>
    </source>
</reference>
<proteinExistence type="predicted"/>
<feature type="domain" description="HTH araC/xylS-type" evidence="4">
    <location>
        <begin position="175"/>
        <end position="273"/>
    </location>
</feature>
<keyword evidence="1" id="KW-0805">Transcription regulation</keyword>
<dbReference type="OrthoDB" id="506156at2"/>
<dbReference type="SMART" id="SM00342">
    <property type="entry name" value="HTH_ARAC"/>
    <property type="match status" value="1"/>
</dbReference>
<organism evidence="5 6">
    <name type="scientific">Paenibacillus odorifer</name>
    <dbReference type="NCBI Taxonomy" id="189426"/>
    <lineage>
        <taxon>Bacteria</taxon>
        <taxon>Bacillati</taxon>
        <taxon>Bacillota</taxon>
        <taxon>Bacilli</taxon>
        <taxon>Bacillales</taxon>
        <taxon>Paenibacillaceae</taxon>
        <taxon>Paenibacillus</taxon>
    </lineage>
</organism>
<comment type="caution">
    <text evidence="5">The sequence shown here is derived from an EMBL/GenBank/DDBJ whole genome shotgun (WGS) entry which is preliminary data.</text>
</comment>
<dbReference type="Proteomes" id="UP000187439">
    <property type="component" value="Unassembled WGS sequence"/>
</dbReference>
<gene>
    <name evidence="5" type="ORF">BSK52_24600</name>
</gene>
<dbReference type="PANTHER" id="PTHR43280:SF28">
    <property type="entry name" value="HTH-TYPE TRANSCRIPTIONAL ACTIVATOR RHAS"/>
    <property type="match status" value="1"/>
</dbReference>
<dbReference type="GO" id="GO:0043565">
    <property type="term" value="F:sequence-specific DNA binding"/>
    <property type="evidence" value="ECO:0007669"/>
    <property type="project" value="InterPro"/>
</dbReference>
<dbReference type="Pfam" id="PF12833">
    <property type="entry name" value="HTH_18"/>
    <property type="match status" value="1"/>
</dbReference>
<dbReference type="InterPro" id="IPR003313">
    <property type="entry name" value="AraC-bd"/>
</dbReference>
<evidence type="ECO:0000313" key="6">
    <source>
        <dbReference type="Proteomes" id="UP000187439"/>
    </source>
</evidence>
<dbReference type="SUPFAM" id="SSF46689">
    <property type="entry name" value="Homeodomain-like"/>
    <property type="match status" value="2"/>
</dbReference>
<evidence type="ECO:0000256" key="2">
    <source>
        <dbReference type="ARBA" id="ARBA00023125"/>
    </source>
</evidence>
<keyword evidence="2" id="KW-0238">DNA-binding</keyword>
<dbReference type="InterPro" id="IPR014710">
    <property type="entry name" value="RmlC-like_jellyroll"/>
</dbReference>
<dbReference type="InterPro" id="IPR018062">
    <property type="entry name" value="HTH_AraC-typ_CS"/>
</dbReference>
<dbReference type="Pfam" id="PF02311">
    <property type="entry name" value="AraC_binding"/>
    <property type="match status" value="1"/>
</dbReference>
<keyword evidence="3" id="KW-0804">Transcription</keyword>
<evidence type="ECO:0000313" key="5">
    <source>
        <dbReference type="EMBL" id="OMD36426.1"/>
    </source>
</evidence>
<dbReference type="SUPFAM" id="SSF51215">
    <property type="entry name" value="Regulatory protein AraC"/>
    <property type="match status" value="1"/>
</dbReference>
<evidence type="ECO:0000259" key="4">
    <source>
        <dbReference type="PROSITE" id="PS01124"/>
    </source>
</evidence>
<dbReference type="EMBL" id="MPTC01000030">
    <property type="protein sequence ID" value="OMD36426.1"/>
    <property type="molecule type" value="Genomic_DNA"/>
</dbReference>
<dbReference type="InterPro" id="IPR018060">
    <property type="entry name" value="HTH_AraC"/>
</dbReference>
<dbReference type="PANTHER" id="PTHR43280">
    <property type="entry name" value="ARAC-FAMILY TRANSCRIPTIONAL REGULATOR"/>
    <property type="match status" value="1"/>
</dbReference>
<evidence type="ECO:0000256" key="3">
    <source>
        <dbReference type="ARBA" id="ARBA00023163"/>
    </source>
</evidence>
<evidence type="ECO:0000256" key="1">
    <source>
        <dbReference type="ARBA" id="ARBA00023015"/>
    </source>
</evidence>
<name>A0A1R0XMV9_9BACL</name>
<dbReference type="InterPro" id="IPR009057">
    <property type="entry name" value="Homeodomain-like_sf"/>
</dbReference>
<dbReference type="GO" id="GO:0003700">
    <property type="term" value="F:DNA-binding transcription factor activity"/>
    <property type="evidence" value="ECO:0007669"/>
    <property type="project" value="InterPro"/>
</dbReference>
<protein>
    <recommendedName>
        <fullName evidence="4">HTH araC/xylS-type domain-containing protein</fullName>
    </recommendedName>
</protein>
<dbReference type="PROSITE" id="PS00041">
    <property type="entry name" value="HTH_ARAC_FAMILY_1"/>
    <property type="match status" value="1"/>
</dbReference>
<dbReference type="Gene3D" id="2.60.120.10">
    <property type="entry name" value="Jelly Rolls"/>
    <property type="match status" value="1"/>
</dbReference>
<dbReference type="Gene3D" id="1.10.10.60">
    <property type="entry name" value="Homeodomain-like"/>
    <property type="match status" value="2"/>
</dbReference>
<dbReference type="RefSeq" id="WP_076121026.1">
    <property type="nucleotide sequence ID" value="NZ_MPTC01000030.1"/>
</dbReference>
<dbReference type="PROSITE" id="PS01124">
    <property type="entry name" value="HTH_ARAC_FAMILY_2"/>
    <property type="match status" value="1"/>
</dbReference>